<dbReference type="OrthoDB" id="4314040at2759"/>
<name>A0A9N9UE72_9HYPO</name>
<dbReference type="Proteomes" id="UP000754883">
    <property type="component" value="Unassembled WGS sequence"/>
</dbReference>
<dbReference type="PROSITE" id="PS50048">
    <property type="entry name" value="ZN2_CY6_FUNGAL_2"/>
    <property type="match status" value="1"/>
</dbReference>
<dbReference type="CDD" id="cd00067">
    <property type="entry name" value="GAL4"/>
    <property type="match status" value="1"/>
</dbReference>
<dbReference type="AlphaFoldDB" id="A0A9N9UE72"/>
<comment type="caution">
    <text evidence="3">The sequence shown here is derived from an EMBL/GenBank/DDBJ whole genome shotgun (WGS) entry which is preliminary data.</text>
</comment>
<evidence type="ECO:0000256" key="1">
    <source>
        <dbReference type="ARBA" id="ARBA00023242"/>
    </source>
</evidence>
<protein>
    <recommendedName>
        <fullName evidence="2">Zn(2)-C6 fungal-type domain-containing protein</fullName>
    </recommendedName>
</protein>
<dbReference type="InterPro" id="IPR001138">
    <property type="entry name" value="Zn2Cys6_DnaBD"/>
</dbReference>
<dbReference type="Gene3D" id="4.10.240.10">
    <property type="entry name" value="Zn(2)-C6 fungal-type DNA-binding domain"/>
    <property type="match status" value="1"/>
</dbReference>
<organism evidence="3 4">
    <name type="scientific">Clonostachys byssicola</name>
    <dbReference type="NCBI Taxonomy" id="160290"/>
    <lineage>
        <taxon>Eukaryota</taxon>
        <taxon>Fungi</taxon>
        <taxon>Dikarya</taxon>
        <taxon>Ascomycota</taxon>
        <taxon>Pezizomycotina</taxon>
        <taxon>Sordariomycetes</taxon>
        <taxon>Hypocreomycetidae</taxon>
        <taxon>Hypocreales</taxon>
        <taxon>Bionectriaceae</taxon>
        <taxon>Clonostachys</taxon>
    </lineage>
</organism>
<gene>
    <name evidence="3" type="ORF">CBYS24578_00013743</name>
</gene>
<evidence type="ECO:0000313" key="3">
    <source>
        <dbReference type="EMBL" id="CAG9987100.1"/>
    </source>
</evidence>
<proteinExistence type="predicted"/>
<dbReference type="GO" id="GO:0008270">
    <property type="term" value="F:zinc ion binding"/>
    <property type="evidence" value="ECO:0007669"/>
    <property type="project" value="InterPro"/>
</dbReference>
<dbReference type="Pfam" id="PF00172">
    <property type="entry name" value="Zn_clus"/>
    <property type="match status" value="1"/>
</dbReference>
<dbReference type="GO" id="GO:0000981">
    <property type="term" value="F:DNA-binding transcription factor activity, RNA polymerase II-specific"/>
    <property type="evidence" value="ECO:0007669"/>
    <property type="project" value="InterPro"/>
</dbReference>
<dbReference type="InterPro" id="IPR036864">
    <property type="entry name" value="Zn2-C6_fun-type_DNA-bd_sf"/>
</dbReference>
<feature type="domain" description="Zn(2)-C6 fungal-type" evidence="2">
    <location>
        <begin position="13"/>
        <end position="40"/>
    </location>
</feature>
<evidence type="ECO:0000313" key="4">
    <source>
        <dbReference type="Proteomes" id="UP000754883"/>
    </source>
</evidence>
<evidence type="ECO:0000259" key="2">
    <source>
        <dbReference type="PROSITE" id="PS50048"/>
    </source>
</evidence>
<reference evidence="3" key="1">
    <citation type="submission" date="2021-10" db="EMBL/GenBank/DDBJ databases">
        <authorList>
            <person name="Piombo E."/>
        </authorList>
    </citation>
    <scope>NUCLEOTIDE SEQUENCE</scope>
</reference>
<keyword evidence="4" id="KW-1185">Reference proteome</keyword>
<dbReference type="SUPFAM" id="SSF57701">
    <property type="entry name" value="Zn2/Cys6 DNA-binding domain"/>
    <property type="match status" value="1"/>
</dbReference>
<dbReference type="EMBL" id="CABFNO020001407">
    <property type="protein sequence ID" value="CAG9987100.1"/>
    <property type="molecule type" value="Genomic_DNA"/>
</dbReference>
<keyword evidence="1" id="KW-0539">Nucleus</keyword>
<accession>A0A9N9UE72</accession>
<sequence>MPRIPAPPRTTYCQHCKRQRVKCDQQWPTCSACRRAHLVCPGPTSMIKSVHNGSHTVNDETDGYILQTSASSAPRGGGNGDGRIIAVRPSSLVKTYQNGSVARSFRLVNARPSMTPSDRVAYLLVAMMNLDSESVNIAGILLGRLRGVPSRLSGSACLRDAVA</sequence>